<dbReference type="InterPro" id="IPR023214">
    <property type="entry name" value="HAD_sf"/>
</dbReference>
<dbReference type="RefSeq" id="WP_345938447.1">
    <property type="nucleotide sequence ID" value="NZ_JBBKTW010000011.1"/>
</dbReference>
<reference evidence="2 3" key="1">
    <citation type="submission" date="2024-03" db="EMBL/GenBank/DDBJ databases">
        <title>High-quality draft genome sequencing of Tistrella sp. BH-R2-4.</title>
        <authorList>
            <person name="Dong C."/>
        </authorList>
    </citation>
    <scope>NUCLEOTIDE SEQUENCE [LARGE SCALE GENOMIC DNA]</scope>
    <source>
        <strain evidence="2 3">BH-R2-4</strain>
    </source>
</reference>
<dbReference type="NCBIfam" id="TIGR01686">
    <property type="entry name" value="FkbH"/>
    <property type="match status" value="1"/>
</dbReference>
<evidence type="ECO:0000259" key="1">
    <source>
        <dbReference type="Pfam" id="PF21211"/>
    </source>
</evidence>
<dbReference type="InterPro" id="IPR049369">
    <property type="entry name" value="BF1531-like_N"/>
</dbReference>
<dbReference type="Gene3D" id="3.40.50.1000">
    <property type="entry name" value="HAD superfamily/HAD-like"/>
    <property type="match status" value="1"/>
</dbReference>
<dbReference type="EMBL" id="JBBKTW010000011">
    <property type="protein sequence ID" value="MEN2991381.1"/>
    <property type="molecule type" value="Genomic_DNA"/>
</dbReference>
<dbReference type="InterPro" id="IPR010033">
    <property type="entry name" value="HAD_SF_ppase_IIIC"/>
</dbReference>
<name>A0ABU9YRE6_9PROT</name>
<feature type="domain" description="BF1531-like N-terminal" evidence="1">
    <location>
        <begin position="86"/>
        <end position="277"/>
    </location>
</feature>
<gene>
    <name evidence="2" type="ORF">WG926_23920</name>
</gene>
<proteinExistence type="predicted"/>
<evidence type="ECO:0000313" key="2">
    <source>
        <dbReference type="EMBL" id="MEN2991381.1"/>
    </source>
</evidence>
<keyword evidence="3" id="KW-1185">Reference proteome</keyword>
<comment type="caution">
    <text evidence="2">The sequence shown here is derived from an EMBL/GenBank/DDBJ whole genome shotgun (WGS) entry which is preliminary data.</text>
</comment>
<sequence>MTLDILPWLPALPGRLRPELALVDAAGHSRGAGHSRAEGHSRVEGLLALRRLATHRLSLPQMAPVARLAERLIGDDDPAPVFRALRLGILSDTTSAFLPDAIRVAGLRHGLDIRVTPAPDDQIPATLNDPAAAFFRADPELVLLSLDRRRLPHWPGDGAPDTSDHALDRVLAHLEMLHDRAAATTGATIMVQTLPQMPAGLFGHFDRRMAVSARRRIDQVNQWLVDWAEANNAILFDLAALAETVGTANWHDPREWHWSKSAISTTMLPLYADHVARIAAARAGLARRCLVLDLDDTLWSGVIGDDGPEAVVLGQGDPVGEAFLSVQRMALDLRRRGVVLAVSSKNDEHVARGMFRDHPDMLLRESDIAVFVADWRDKATQIEDIAARLGWGVDALVLLDDNPAERRQVREALPQVAVPELPDDPAGVPDRLLAAGYFETTAVSDEDYGRAGHYTRLAQSRQAQSRHIGAGHVRLGGFQDYLRALDTRIDMAPVDAASRGRAAQLISRSNQFNLTTRRHDAAALSAMEAAGDTTAFCIRLRDTFGDAGIISVVICRAATGEGATLSWAIDTWLMSCRVLNRRVEAAVLAKLVDVARAKGIATLTGLYLPSGRNAMVAGHYAALGFTAAPHDAWPLTAGAPALPSEATVWQLRVADHVVPPDLPITINV</sequence>
<organism evidence="2 3">
    <name type="scientific">Tistrella arctica</name>
    <dbReference type="NCBI Taxonomy" id="3133430"/>
    <lineage>
        <taxon>Bacteria</taxon>
        <taxon>Pseudomonadati</taxon>
        <taxon>Pseudomonadota</taxon>
        <taxon>Alphaproteobacteria</taxon>
        <taxon>Geminicoccales</taxon>
        <taxon>Geminicoccaceae</taxon>
        <taxon>Tistrella</taxon>
    </lineage>
</organism>
<dbReference type="Gene3D" id="3.40.50.1110">
    <property type="entry name" value="SGNH hydrolase"/>
    <property type="match status" value="1"/>
</dbReference>
<dbReference type="Proteomes" id="UP001413721">
    <property type="component" value="Unassembled WGS sequence"/>
</dbReference>
<evidence type="ECO:0000313" key="3">
    <source>
        <dbReference type="Proteomes" id="UP001413721"/>
    </source>
</evidence>
<dbReference type="InterPro" id="IPR010037">
    <property type="entry name" value="FkbH_domain"/>
</dbReference>
<dbReference type="InterPro" id="IPR036514">
    <property type="entry name" value="SGNH_hydro_sf"/>
</dbReference>
<dbReference type="NCBIfam" id="TIGR01681">
    <property type="entry name" value="HAD-SF-IIIC"/>
    <property type="match status" value="1"/>
</dbReference>
<accession>A0ABU9YRE6</accession>
<dbReference type="Pfam" id="PF21211">
    <property type="entry name" value="FkbH_N"/>
    <property type="match status" value="1"/>
</dbReference>
<protein>
    <submittedName>
        <fullName evidence="2">HAD-IIIC family phosphatase</fullName>
    </submittedName>
</protein>
<dbReference type="SUPFAM" id="SSF52266">
    <property type="entry name" value="SGNH hydrolase"/>
    <property type="match status" value="1"/>
</dbReference>